<keyword evidence="2" id="KW-0238">DNA-binding</keyword>
<dbReference type="InterPro" id="IPR051081">
    <property type="entry name" value="HTH_MetalResp_TranReg"/>
</dbReference>
<dbReference type="Proteomes" id="UP000234849">
    <property type="component" value="Unassembled WGS sequence"/>
</dbReference>
<evidence type="ECO:0000313" key="5">
    <source>
        <dbReference type="EMBL" id="PLT52626.1"/>
    </source>
</evidence>
<dbReference type="RefSeq" id="WP_101880241.1">
    <property type="nucleotide sequence ID" value="NZ_NIHM01000028.1"/>
</dbReference>
<feature type="domain" description="HTH arsR-type" evidence="4">
    <location>
        <begin position="253"/>
        <end position="345"/>
    </location>
</feature>
<dbReference type="InterPro" id="IPR036390">
    <property type="entry name" value="WH_DNA-bd_sf"/>
</dbReference>
<accession>A0A2N5NEL9</accession>
<dbReference type="SUPFAM" id="SSF46785">
    <property type="entry name" value="Winged helix' DNA-binding domain"/>
    <property type="match status" value="1"/>
</dbReference>
<evidence type="ECO:0000256" key="1">
    <source>
        <dbReference type="ARBA" id="ARBA00023015"/>
    </source>
</evidence>
<dbReference type="EMBL" id="NIHM01000028">
    <property type="protein sequence ID" value="PLT52626.1"/>
    <property type="molecule type" value="Genomic_DNA"/>
</dbReference>
<comment type="caution">
    <text evidence="5">The sequence shown here is derived from an EMBL/GenBank/DDBJ whole genome shotgun (WGS) entry which is preliminary data.</text>
</comment>
<dbReference type="GO" id="GO:0003677">
    <property type="term" value="F:DNA binding"/>
    <property type="evidence" value="ECO:0007669"/>
    <property type="project" value="UniProtKB-KW"/>
</dbReference>
<dbReference type="CDD" id="cd00090">
    <property type="entry name" value="HTH_ARSR"/>
    <property type="match status" value="1"/>
</dbReference>
<dbReference type="AlphaFoldDB" id="A0A2N5NEL9"/>
<organism evidence="5 6">
    <name type="scientific">Mediterraneibacter gnavus</name>
    <name type="common">Ruminococcus gnavus</name>
    <dbReference type="NCBI Taxonomy" id="33038"/>
    <lineage>
        <taxon>Bacteria</taxon>
        <taxon>Bacillati</taxon>
        <taxon>Bacillota</taxon>
        <taxon>Clostridia</taxon>
        <taxon>Lachnospirales</taxon>
        <taxon>Lachnospiraceae</taxon>
        <taxon>Mediterraneibacter</taxon>
    </lineage>
</organism>
<evidence type="ECO:0000259" key="4">
    <source>
        <dbReference type="PROSITE" id="PS50987"/>
    </source>
</evidence>
<keyword evidence="1" id="KW-0805">Transcription regulation</keyword>
<proteinExistence type="predicted"/>
<name>A0A2N5NEL9_MEDGN</name>
<dbReference type="GO" id="GO:0003700">
    <property type="term" value="F:DNA-binding transcription factor activity"/>
    <property type="evidence" value="ECO:0007669"/>
    <property type="project" value="InterPro"/>
</dbReference>
<protein>
    <recommendedName>
        <fullName evidence="4">HTH arsR-type domain-containing protein</fullName>
    </recommendedName>
</protein>
<dbReference type="PANTHER" id="PTHR33154">
    <property type="entry name" value="TRANSCRIPTIONAL REGULATOR, ARSR FAMILY"/>
    <property type="match status" value="1"/>
</dbReference>
<evidence type="ECO:0000256" key="3">
    <source>
        <dbReference type="ARBA" id="ARBA00023163"/>
    </source>
</evidence>
<evidence type="ECO:0000256" key="2">
    <source>
        <dbReference type="ARBA" id="ARBA00023125"/>
    </source>
</evidence>
<dbReference type="InterPro" id="IPR011991">
    <property type="entry name" value="ArsR-like_HTH"/>
</dbReference>
<dbReference type="SMART" id="SM00418">
    <property type="entry name" value="HTH_ARSR"/>
    <property type="match status" value="1"/>
</dbReference>
<sequence>MNKLTPDLYAEAFGILTRKLLKDDCLAMRNSILAKRPEKELITELFQPLLEMMEASESLTPNLSNPLYTQLTPPDEGNVPTFFIRDFFYIYYDIMEHGVSFDDICRHFEDDHGAKWTASILHLEETPSDPVSCVLKSSLDAPEKLAMLQILLDGKTWIEECLFLLKQIAAAIEPILNKYHSLYTYCDTLVSSKDCQKILLRRIGTTLPQDTCILPCLSFCNMADFYISFAAKTQCSNILRLGILFCAIDFFLPEDFTLDQISEHLKMLSDPTKLEILAILKKEPTYQSDLAKRLSLTTATISHHMNQLYLNGFVCHEVRNNKLYYFYQSDMAEHTVNQLFQYLDS</sequence>
<dbReference type="InterPro" id="IPR001845">
    <property type="entry name" value="HTH_ArsR_DNA-bd_dom"/>
</dbReference>
<reference evidence="5 6" key="1">
    <citation type="journal article" date="2017" name="Genome Med.">
        <title>A novel Ruminococcus gnavus clade enriched in inflammatory bowel disease patients.</title>
        <authorList>
            <person name="Hall A.B."/>
            <person name="Yassour M."/>
            <person name="Sauk J."/>
            <person name="Garner A."/>
            <person name="Jiang X."/>
            <person name="Arthur T."/>
            <person name="Lagoudas G.K."/>
            <person name="Vatanen T."/>
            <person name="Fornelos N."/>
            <person name="Wilson R."/>
            <person name="Bertha M."/>
            <person name="Cohen M."/>
            <person name="Garber J."/>
            <person name="Khalili H."/>
            <person name="Gevers D."/>
            <person name="Ananthakrishnan A.N."/>
            <person name="Kugathasan S."/>
            <person name="Lander E.S."/>
            <person name="Blainey P."/>
            <person name="Vlamakis H."/>
            <person name="Xavier R.J."/>
            <person name="Huttenhower C."/>
        </authorList>
    </citation>
    <scope>NUCLEOTIDE SEQUENCE [LARGE SCALE GENOMIC DNA]</scope>
    <source>
        <strain evidence="5 6">RJX1118</strain>
    </source>
</reference>
<dbReference type="PROSITE" id="PS50987">
    <property type="entry name" value="HTH_ARSR_2"/>
    <property type="match status" value="1"/>
</dbReference>
<dbReference type="PANTHER" id="PTHR33154:SF33">
    <property type="entry name" value="TRANSCRIPTIONAL REPRESSOR SDPR"/>
    <property type="match status" value="1"/>
</dbReference>
<keyword evidence="3" id="KW-0804">Transcription</keyword>
<dbReference type="PRINTS" id="PR00778">
    <property type="entry name" value="HTHARSR"/>
</dbReference>
<dbReference type="Pfam" id="PF01022">
    <property type="entry name" value="HTH_5"/>
    <property type="match status" value="1"/>
</dbReference>
<evidence type="ECO:0000313" key="6">
    <source>
        <dbReference type="Proteomes" id="UP000234849"/>
    </source>
</evidence>
<dbReference type="InterPro" id="IPR036388">
    <property type="entry name" value="WH-like_DNA-bd_sf"/>
</dbReference>
<dbReference type="Gene3D" id="1.10.10.10">
    <property type="entry name" value="Winged helix-like DNA-binding domain superfamily/Winged helix DNA-binding domain"/>
    <property type="match status" value="1"/>
</dbReference>
<gene>
    <name evidence="5" type="ORF">CDL18_14170</name>
</gene>